<sequence length="510" mass="55362">MDSGAHDLGDHTGDWLEFWHESEFKLDGIAPAAAQPSQHAPMDLPGGLGDFFSPSGSMLPHPHSGNAQQLGLAPAGDPYAGSLGMLPGLEQHQQQYKGPDLSFISASSGAAGQMTQLMPPTAQLESYTSSFSSDPTLSGMHSGPMLYQAASFQLPGTRSGSLQEAPAGKTRLRWTPELHQRFVQSVNSLGGPDKATPKGILKLMSVDGLTIFHIKSHLQKYRLNIRLPETTSASGAQPAISSGSPDQEQQQQQQQQQPQSSAGAAAAAEDSLHMKSDTRRDLERALLQQMLLQKKLHEQLETQRQLQHSLEVHQRYIHKLMEQEGLAHKIPEICHVYVYRGEGAGWRSVRSTFESLQRLLPEQYEVSTLTAAELVEGSWTAAAALLVMPGGADLPYCNRLNGKGNSIIQGFVRAGGSYLGLCAGAYYASSRVQFEQGSRLQVVGDRELAFFPGIACGAAYPGFDYQTEAGAVAADVQFAHTEALRRVLAPSQEQRDLFLSCLLYEVLRRA</sequence>
<accession>A0ABY8TMV7</accession>
<dbReference type="InterPro" id="IPR046955">
    <property type="entry name" value="PHR1-like"/>
</dbReference>
<organism evidence="6 7">
    <name type="scientific">Tetradesmus obliquus</name>
    <name type="common">Green alga</name>
    <name type="synonym">Acutodesmus obliquus</name>
    <dbReference type="NCBI Taxonomy" id="3088"/>
    <lineage>
        <taxon>Eukaryota</taxon>
        <taxon>Viridiplantae</taxon>
        <taxon>Chlorophyta</taxon>
        <taxon>core chlorophytes</taxon>
        <taxon>Chlorophyceae</taxon>
        <taxon>CS clade</taxon>
        <taxon>Sphaeropleales</taxon>
        <taxon>Scenedesmaceae</taxon>
        <taxon>Tetradesmus</taxon>
    </lineage>
</organism>
<evidence type="ECO:0000259" key="5">
    <source>
        <dbReference type="PROSITE" id="PS51294"/>
    </source>
</evidence>
<reference evidence="6 7" key="1">
    <citation type="submission" date="2023-05" db="EMBL/GenBank/DDBJ databases">
        <title>A 100% complete, gapless, phased diploid assembly of the Scenedesmus obliquus UTEX 3031 genome.</title>
        <authorList>
            <person name="Biondi T.C."/>
            <person name="Hanschen E.R."/>
            <person name="Kwon T."/>
            <person name="Eng W."/>
            <person name="Kruse C.P.S."/>
            <person name="Koehler S.I."/>
            <person name="Kunde Y."/>
            <person name="Gleasner C.D."/>
            <person name="You Mak K.T."/>
            <person name="Polle J."/>
            <person name="Hovde B.T."/>
            <person name="Starkenburg S.R."/>
        </authorList>
    </citation>
    <scope>NUCLEOTIDE SEQUENCE [LARGE SCALE GENOMIC DNA]</scope>
    <source>
        <strain evidence="6 7">DOE0152z</strain>
    </source>
</reference>
<feature type="region of interest" description="Disordered" evidence="4">
    <location>
        <begin position="232"/>
        <end position="277"/>
    </location>
</feature>
<keyword evidence="1" id="KW-0805">Transcription regulation</keyword>
<name>A0ABY8TMV7_TETOB</name>
<dbReference type="Proteomes" id="UP001244341">
    <property type="component" value="Chromosome 2b"/>
</dbReference>
<dbReference type="InterPro" id="IPR019197">
    <property type="entry name" value="Biotin-prot_ligase_N"/>
</dbReference>
<dbReference type="Pfam" id="PF14379">
    <property type="entry name" value="Myb_CC_LHEQLE"/>
    <property type="match status" value="1"/>
</dbReference>
<dbReference type="InterPro" id="IPR001005">
    <property type="entry name" value="SANT/Myb"/>
</dbReference>
<dbReference type="PANTHER" id="PTHR31499:SF79">
    <property type="entry name" value="HTH MYB-TYPE DOMAIN-CONTAINING PROTEIN"/>
    <property type="match status" value="1"/>
</dbReference>
<evidence type="ECO:0000256" key="1">
    <source>
        <dbReference type="ARBA" id="ARBA00023015"/>
    </source>
</evidence>
<gene>
    <name evidence="6" type="ORF">OEZ85_010630</name>
</gene>
<evidence type="ECO:0000313" key="6">
    <source>
        <dbReference type="EMBL" id="WIA10438.1"/>
    </source>
</evidence>
<proteinExistence type="predicted"/>
<evidence type="ECO:0000256" key="2">
    <source>
        <dbReference type="ARBA" id="ARBA00023163"/>
    </source>
</evidence>
<feature type="domain" description="HTH myb-type" evidence="5">
    <location>
        <begin position="169"/>
        <end position="226"/>
    </location>
</feature>
<dbReference type="InterPro" id="IPR009057">
    <property type="entry name" value="Homeodomain-like_sf"/>
</dbReference>
<dbReference type="InterPro" id="IPR006447">
    <property type="entry name" value="Myb_dom_plants"/>
</dbReference>
<dbReference type="InterPro" id="IPR029062">
    <property type="entry name" value="Class_I_gatase-like"/>
</dbReference>
<dbReference type="InterPro" id="IPR025756">
    <property type="entry name" value="Myb_CC_LHEQLE"/>
</dbReference>
<keyword evidence="7" id="KW-1185">Reference proteome</keyword>
<dbReference type="PANTHER" id="PTHR31499">
    <property type="entry name" value="MYB FAMILY TRANSCRIPTION FACTOR PHL11"/>
    <property type="match status" value="1"/>
</dbReference>
<keyword evidence="2" id="KW-0804">Transcription</keyword>
<feature type="compositionally biased region" description="Low complexity" evidence="4">
    <location>
        <begin position="241"/>
        <end position="269"/>
    </location>
</feature>
<evidence type="ECO:0000256" key="3">
    <source>
        <dbReference type="ARBA" id="ARBA00023242"/>
    </source>
</evidence>
<dbReference type="NCBIfam" id="TIGR01557">
    <property type="entry name" value="myb_SHAQKYF"/>
    <property type="match status" value="1"/>
</dbReference>
<protein>
    <recommendedName>
        <fullName evidence="5">HTH myb-type domain-containing protein</fullName>
    </recommendedName>
</protein>
<dbReference type="Gene3D" id="1.10.10.60">
    <property type="entry name" value="Homeodomain-like"/>
    <property type="match status" value="1"/>
</dbReference>
<dbReference type="SUPFAM" id="SSF52317">
    <property type="entry name" value="Class I glutamine amidotransferase-like"/>
    <property type="match status" value="1"/>
</dbReference>
<evidence type="ECO:0000256" key="4">
    <source>
        <dbReference type="SAM" id="MobiDB-lite"/>
    </source>
</evidence>
<dbReference type="Pfam" id="PF00249">
    <property type="entry name" value="Myb_DNA-binding"/>
    <property type="match status" value="1"/>
</dbReference>
<dbReference type="CDD" id="cd03144">
    <property type="entry name" value="GATase1_ScBLP_like"/>
    <property type="match status" value="1"/>
</dbReference>
<dbReference type="SUPFAM" id="SSF46689">
    <property type="entry name" value="Homeodomain-like"/>
    <property type="match status" value="1"/>
</dbReference>
<dbReference type="InterPro" id="IPR017930">
    <property type="entry name" value="Myb_dom"/>
</dbReference>
<evidence type="ECO:0000313" key="7">
    <source>
        <dbReference type="Proteomes" id="UP001244341"/>
    </source>
</evidence>
<dbReference type="Pfam" id="PF09825">
    <property type="entry name" value="BPL_N"/>
    <property type="match status" value="1"/>
</dbReference>
<dbReference type="EMBL" id="CP126209">
    <property type="protein sequence ID" value="WIA10438.1"/>
    <property type="molecule type" value="Genomic_DNA"/>
</dbReference>
<keyword evidence="3" id="KW-0539">Nucleus</keyword>
<dbReference type="PROSITE" id="PS51294">
    <property type="entry name" value="HTH_MYB"/>
    <property type="match status" value="1"/>
</dbReference>